<dbReference type="RefSeq" id="WP_105981703.1">
    <property type="nucleotide sequence ID" value="NZ_MQUC01000003.1"/>
</dbReference>
<keyword evidence="2" id="KW-1185">Reference proteome</keyword>
<organism evidence="1 2">
    <name type="scientific">Nonlabens agnitus</name>
    <dbReference type="NCBI Taxonomy" id="870484"/>
    <lineage>
        <taxon>Bacteria</taxon>
        <taxon>Pseudomonadati</taxon>
        <taxon>Bacteroidota</taxon>
        <taxon>Flavobacteriia</taxon>
        <taxon>Flavobacteriales</taxon>
        <taxon>Flavobacteriaceae</taxon>
        <taxon>Nonlabens</taxon>
    </lineage>
</organism>
<protein>
    <submittedName>
        <fullName evidence="1">Uncharacterized protein</fullName>
    </submittedName>
</protein>
<proteinExistence type="predicted"/>
<dbReference type="AlphaFoldDB" id="A0A2S9WQR5"/>
<dbReference type="EMBL" id="MQUC01000003">
    <property type="protein sequence ID" value="PRP65837.1"/>
    <property type="molecule type" value="Genomic_DNA"/>
</dbReference>
<comment type="caution">
    <text evidence="1">The sequence shown here is derived from an EMBL/GenBank/DDBJ whole genome shotgun (WGS) entry which is preliminary data.</text>
</comment>
<evidence type="ECO:0000313" key="1">
    <source>
        <dbReference type="EMBL" id="PRP65837.1"/>
    </source>
</evidence>
<dbReference type="Proteomes" id="UP000239532">
    <property type="component" value="Unassembled WGS sequence"/>
</dbReference>
<sequence length="365" mass="43063">MDLSIIYQNQILNIYAGKPSDYDVPKELDHFQIAINIMDSSDEKVNHFGRIKIHKDPCVFRVYQAAQMRFEIFTYRNPQFLKTEVLSYGIVIKGVPYKTSFFHYVCGALNNDFYAFEEYHQKYRVGFEHGIEEFVGYEIEKIFSMALTDDQKIKSLWDYTVNRWEDLGGPLSDNSVSQSLQENNFPIGSIDDPSKYATKDGYYHGLNYAAWGYVLKNQYGLREIAKDYVNQHVKKDPHLYSDLADEKILKELTDKEKTQWTEFSVLTQHHLTVSELAMYFYVQHFNYPIKADYKNYTDLQKKLLEYYNKKENTSLYQEYNKICTALGNKNSISHLDEYEDQTIMKKFRRMSKIASEVIVKVENFS</sequence>
<dbReference type="OrthoDB" id="1114329at2"/>
<name>A0A2S9WQR5_9FLAO</name>
<accession>A0A2S9WQR5</accession>
<evidence type="ECO:0000313" key="2">
    <source>
        <dbReference type="Proteomes" id="UP000239532"/>
    </source>
</evidence>
<gene>
    <name evidence="1" type="ORF">BST86_01385</name>
</gene>
<reference evidence="1 2" key="1">
    <citation type="submission" date="2016-11" db="EMBL/GenBank/DDBJ databases">
        <title>Trade-off between light-utilization and light-protection in marine flavobacteria.</title>
        <authorList>
            <person name="Kumagai Y."/>
        </authorList>
    </citation>
    <scope>NUCLEOTIDE SEQUENCE [LARGE SCALE GENOMIC DNA]</scope>
    <source>
        <strain evidence="1 2">JCM 17109</strain>
    </source>
</reference>